<dbReference type="AlphaFoldDB" id="A0ABC9WX44"/>
<gene>
    <name evidence="1" type="ORF">GRJ2_001402200</name>
</gene>
<reference evidence="1 2" key="1">
    <citation type="submission" date="2024-06" db="EMBL/GenBank/DDBJ databases">
        <title>The draft genome of Grus japonensis, version 3.</title>
        <authorList>
            <person name="Nabeshima K."/>
            <person name="Suzuki S."/>
            <person name="Onuma M."/>
        </authorList>
    </citation>
    <scope>NUCLEOTIDE SEQUENCE [LARGE SCALE GENOMIC DNA]</scope>
    <source>
        <strain evidence="1 2">451A</strain>
    </source>
</reference>
<keyword evidence="2" id="KW-1185">Reference proteome</keyword>
<protein>
    <submittedName>
        <fullName evidence="1">Uncharacterized protein</fullName>
    </submittedName>
</protein>
<accession>A0ABC9WX44</accession>
<comment type="caution">
    <text evidence="1">The sequence shown here is derived from an EMBL/GenBank/DDBJ whole genome shotgun (WGS) entry which is preliminary data.</text>
</comment>
<proteinExistence type="predicted"/>
<dbReference type="EMBL" id="BAAFJT010000004">
    <property type="protein sequence ID" value="GAB0189369.1"/>
    <property type="molecule type" value="Genomic_DNA"/>
</dbReference>
<organism evidence="1 2">
    <name type="scientific">Grus japonensis</name>
    <name type="common">Japanese crane</name>
    <name type="synonym">Red-crowned crane</name>
    <dbReference type="NCBI Taxonomy" id="30415"/>
    <lineage>
        <taxon>Eukaryota</taxon>
        <taxon>Metazoa</taxon>
        <taxon>Chordata</taxon>
        <taxon>Craniata</taxon>
        <taxon>Vertebrata</taxon>
        <taxon>Euteleostomi</taxon>
        <taxon>Archelosauria</taxon>
        <taxon>Archosauria</taxon>
        <taxon>Dinosauria</taxon>
        <taxon>Saurischia</taxon>
        <taxon>Theropoda</taxon>
        <taxon>Coelurosauria</taxon>
        <taxon>Aves</taxon>
        <taxon>Neognathae</taxon>
        <taxon>Neoaves</taxon>
        <taxon>Gruiformes</taxon>
        <taxon>Gruidae</taxon>
        <taxon>Grus</taxon>
    </lineage>
</organism>
<evidence type="ECO:0000313" key="1">
    <source>
        <dbReference type="EMBL" id="GAB0189369.1"/>
    </source>
</evidence>
<name>A0ABC9WX44_GRUJA</name>
<dbReference type="Proteomes" id="UP001623348">
    <property type="component" value="Unassembled WGS sequence"/>
</dbReference>
<evidence type="ECO:0000313" key="2">
    <source>
        <dbReference type="Proteomes" id="UP001623348"/>
    </source>
</evidence>
<sequence length="90" mass="10833">MRRRRCTAREATPQKWVWNEKLASGGFEREKKKKKEEPASIRLHLRNRVIQMQLMFGTENYCKEKCSEPMHERNLGIGKVTSNRSRWRND</sequence>